<name>A0ABS1KA14_9FLAO</name>
<evidence type="ECO:0000313" key="1">
    <source>
        <dbReference type="EMBL" id="MBL0736123.1"/>
    </source>
</evidence>
<gene>
    <name evidence="1" type="ORF">JI750_04460</name>
</gene>
<keyword evidence="2" id="KW-1185">Reference proteome</keyword>
<evidence type="ECO:0000313" key="2">
    <source>
        <dbReference type="Proteomes" id="UP000603728"/>
    </source>
</evidence>
<dbReference type="Gene3D" id="3.40.50.1820">
    <property type="entry name" value="alpha/beta hydrolase"/>
    <property type="match status" value="1"/>
</dbReference>
<dbReference type="Proteomes" id="UP000603728">
    <property type="component" value="Unassembled WGS sequence"/>
</dbReference>
<dbReference type="InterPro" id="IPR029058">
    <property type="entry name" value="AB_hydrolase_fold"/>
</dbReference>
<reference evidence="1 2" key="1">
    <citation type="submission" date="2021-01" db="EMBL/GenBank/DDBJ databases">
        <title>Genome seq and assembly of Flavobacterium sp. GN10.</title>
        <authorList>
            <person name="Chhetri G."/>
        </authorList>
    </citation>
    <scope>NUCLEOTIDE SEQUENCE [LARGE SCALE GENOMIC DNA]</scope>
    <source>
        <strain evidence="1 2">GN10</strain>
    </source>
</reference>
<sequence length="274" mass="31192">MKTLYYKATFFAILTLLIFVFSCEENKIDSNVVTINNLKLNLSKIDTSYRSLFTDSNFVYHNPNKKFAGKRLIFIHGCVYGIYNHRTCLMNDPVNVSFVDSLSNLGWQVIEFDLPNKKTVSDYWEDGGLAYSKAYISKLTQVLVWAEKTYGHCNDYYIGGISHGGLHSLYGAQKLKFFKKYFAVLPVTKLNVLTEFSSYADVPHFDPTLDYKSLVSSQGYISWNTTDSRVGYKDTEKMFHNIVESGGVVDTTVYRTGGHTIIGNLDPVITFLRK</sequence>
<dbReference type="EMBL" id="JAERSF010000001">
    <property type="protein sequence ID" value="MBL0736123.1"/>
    <property type="molecule type" value="Genomic_DNA"/>
</dbReference>
<dbReference type="RefSeq" id="WP_201999130.1">
    <property type="nucleotide sequence ID" value="NZ_JAERSF010000001.1"/>
</dbReference>
<organism evidence="1 2">
    <name type="scientific">Flavobacterium tagetis</name>
    <dbReference type="NCBI Taxonomy" id="2801336"/>
    <lineage>
        <taxon>Bacteria</taxon>
        <taxon>Pseudomonadati</taxon>
        <taxon>Bacteroidota</taxon>
        <taxon>Flavobacteriia</taxon>
        <taxon>Flavobacteriales</taxon>
        <taxon>Flavobacteriaceae</taxon>
        <taxon>Flavobacterium</taxon>
    </lineage>
</organism>
<protein>
    <submittedName>
        <fullName evidence="1">Uncharacterized protein</fullName>
    </submittedName>
</protein>
<dbReference type="SUPFAM" id="SSF53474">
    <property type="entry name" value="alpha/beta-Hydrolases"/>
    <property type="match status" value="1"/>
</dbReference>
<comment type="caution">
    <text evidence="1">The sequence shown here is derived from an EMBL/GenBank/DDBJ whole genome shotgun (WGS) entry which is preliminary data.</text>
</comment>
<proteinExistence type="predicted"/>
<dbReference type="PROSITE" id="PS51257">
    <property type="entry name" value="PROKAR_LIPOPROTEIN"/>
    <property type="match status" value="1"/>
</dbReference>
<accession>A0ABS1KA14</accession>